<organism evidence="1">
    <name type="scientific">bioreactor metagenome</name>
    <dbReference type="NCBI Taxonomy" id="1076179"/>
    <lineage>
        <taxon>unclassified sequences</taxon>
        <taxon>metagenomes</taxon>
        <taxon>ecological metagenomes</taxon>
    </lineage>
</organism>
<name>A0A644XSK3_9ZZZZ</name>
<gene>
    <name evidence="1" type="ORF">SDC9_65144</name>
</gene>
<accession>A0A644XSK3</accession>
<protein>
    <recommendedName>
        <fullName evidence="2">Phosphoglycerate mutase</fullName>
    </recommendedName>
</protein>
<reference evidence="1" key="1">
    <citation type="submission" date="2019-08" db="EMBL/GenBank/DDBJ databases">
        <authorList>
            <person name="Kucharzyk K."/>
            <person name="Murdoch R.W."/>
            <person name="Higgins S."/>
            <person name="Loffler F."/>
        </authorList>
    </citation>
    <scope>NUCLEOTIDE SEQUENCE</scope>
</reference>
<sequence>MSDVPHLLIPFAASPSPGCQQTLKELRLPHLDRLLSRLTPVGKDVGEETDFSPPHERALARAHGLPAAKTGITPWAAWQQQRHRADEATSKAWAYITPCQWHVSTDHVTMMDPADLQLTPLSSRALMDILAPWFAEDGIELIYDEPTRWIASGAVFDGVAAASPDRVIQRDVRAWMPLADNAEHTRRIHRLQSEMQMLLYTHPFNDVRAEEGLPPVNTFWVHGAGRLASLPATQDAPLMPMALRDAAVREDWRQWAADWQALDAGPVAELEQHMAAGGKAKLTLCGECNSIQFEPRERSLGQKIKSLFVKPQGFSDLQNQL</sequence>
<dbReference type="EMBL" id="VSSQ01003038">
    <property type="protein sequence ID" value="MPM18731.1"/>
    <property type="molecule type" value="Genomic_DNA"/>
</dbReference>
<comment type="caution">
    <text evidence="1">The sequence shown here is derived from an EMBL/GenBank/DDBJ whole genome shotgun (WGS) entry which is preliminary data.</text>
</comment>
<evidence type="ECO:0000313" key="1">
    <source>
        <dbReference type="EMBL" id="MPM18731.1"/>
    </source>
</evidence>
<proteinExistence type="predicted"/>
<evidence type="ECO:0008006" key="2">
    <source>
        <dbReference type="Google" id="ProtNLM"/>
    </source>
</evidence>
<dbReference type="AlphaFoldDB" id="A0A644XSK3"/>